<dbReference type="EMBL" id="KY065500">
    <property type="protein sequence ID" value="APD24317.1"/>
    <property type="molecule type" value="Genomic_DNA"/>
</dbReference>
<organism evidence="1 2">
    <name type="scientific">Streptococcus phage IPP64</name>
    <dbReference type="NCBI Taxonomy" id="1916200"/>
    <lineage>
        <taxon>Viruses</taxon>
        <taxon>Duplodnaviria</taxon>
        <taxon>Heunggongvirae</taxon>
        <taxon>Uroviricota</taxon>
        <taxon>Caudoviricetes</taxon>
        <taxon>Ferrettivirinae</taxon>
        <taxon>Hinxtonvirus</taxon>
        <taxon>Hinxtonvirus IPP64</taxon>
    </lineage>
</organism>
<reference evidence="1 2" key="1">
    <citation type="journal article" date="2017" name="Sci. Rep.">
        <title>Pneumococcal prophages are diverse, but not without structure or history.</title>
        <authorList>
            <person name="Brueggemann A.B."/>
            <person name="Harrold C.L."/>
            <person name="Rezaei Javan R."/>
            <person name="van Tonder A.J."/>
            <person name="McDonnell A.J."/>
            <person name="Edwards B.A."/>
        </authorList>
    </citation>
    <scope>NUCLEOTIDE SEQUENCE [LARGE SCALE GENOMIC DNA]</scope>
</reference>
<protein>
    <recommendedName>
        <fullName evidence="3">Phage protein</fullName>
    </recommendedName>
</protein>
<evidence type="ECO:0000313" key="2">
    <source>
        <dbReference type="Proteomes" id="UP000226021"/>
    </source>
</evidence>
<sequence>MTKIEIENRVWLLANHEEKNELLDLGKVYAHV</sequence>
<evidence type="ECO:0008006" key="3">
    <source>
        <dbReference type="Google" id="ProtNLM"/>
    </source>
</evidence>
<name>A0A1S5SFE9_9CAUD</name>
<evidence type="ECO:0000313" key="1">
    <source>
        <dbReference type="EMBL" id="APD24317.1"/>
    </source>
</evidence>
<gene>
    <name evidence="1" type="ORF">IPP64_00017</name>
</gene>
<dbReference type="Proteomes" id="UP000226021">
    <property type="component" value="Segment"/>
</dbReference>
<accession>A0A1S5SFE9</accession>
<keyword evidence="2" id="KW-1185">Reference proteome</keyword>
<proteinExistence type="predicted"/>